<evidence type="ECO:0008006" key="6">
    <source>
        <dbReference type="Google" id="ProtNLM"/>
    </source>
</evidence>
<dbReference type="EMBL" id="FQUA01000007">
    <property type="protein sequence ID" value="SHE79269.1"/>
    <property type="molecule type" value="Genomic_DNA"/>
</dbReference>
<proteinExistence type="predicted"/>
<evidence type="ECO:0000313" key="5">
    <source>
        <dbReference type="Proteomes" id="UP000184204"/>
    </source>
</evidence>
<sequence length="187" mass="21923">MNTMSKIKIISCIPALLFLLFGICYFFFGQRIPLNFVYTFLCAVFILYGVIKFFCYFSKDMYQLAFQFDFAMGIFYLVIGFLFYCFQQEVQNNFLSIIGFTVFIDAVLKIQTSLEAKRFGMDKWWTILILAGLTALAALLFVVPPMERLQRYGLIYIFNFMYAMGLIFLLEGFLNLWVVLYTVKEIP</sequence>
<feature type="transmembrane region" description="Helical" evidence="1">
    <location>
        <begin position="34"/>
        <end position="57"/>
    </location>
</feature>
<dbReference type="Pfam" id="PF03729">
    <property type="entry name" value="DUF308"/>
    <property type="match status" value="2"/>
</dbReference>
<feature type="transmembrane region" description="Helical" evidence="1">
    <location>
        <begin position="155"/>
        <end position="183"/>
    </location>
</feature>
<feature type="transmembrane region" description="Helical" evidence="1">
    <location>
        <begin position="90"/>
        <end position="112"/>
    </location>
</feature>
<reference evidence="3" key="3">
    <citation type="submission" date="2016-11" db="EMBL/GenBank/DDBJ databases">
        <authorList>
            <person name="Varghese N."/>
            <person name="Submissions S."/>
        </authorList>
    </citation>
    <scope>NUCLEOTIDE SEQUENCE</scope>
    <source>
        <strain evidence="3">DSM 1682</strain>
    </source>
</reference>
<dbReference type="OrthoDB" id="1654642at2"/>
<evidence type="ECO:0000313" key="3">
    <source>
        <dbReference type="EMBL" id="SHE79269.1"/>
    </source>
</evidence>
<keyword evidence="1" id="KW-1133">Transmembrane helix</keyword>
<organism evidence="3 5">
    <name type="scientific">Anaerotignum propionicum DSM 1682</name>
    <dbReference type="NCBI Taxonomy" id="991789"/>
    <lineage>
        <taxon>Bacteria</taxon>
        <taxon>Bacillati</taxon>
        <taxon>Bacillota</taxon>
        <taxon>Clostridia</taxon>
        <taxon>Lachnospirales</taxon>
        <taxon>Anaerotignaceae</taxon>
        <taxon>Anaerotignum</taxon>
    </lineage>
</organism>
<feature type="transmembrane region" description="Helical" evidence="1">
    <location>
        <begin position="64"/>
        <end position="84"/>
    </location>
</feature>
<dbReference type="Proteomes" id="UP000184204">
    <property type="component" value="Unassembled WGS sequence"/>
</dbReference>
<keyword evidence="1" id="KW-0812">Transmembrane</keyword>
<reference evidence="2 4" key="1">
    <citation type="journal article" date="2016" name="Genome Announc.">
        <title>Complete Genome Sequence of the Amino Acid-Fermenting Clostridium propionicum X2 (DSM 1682).</title>
        <authorList>
            <person name="Poehlein A."/>
            <person name="Schlien K."/>
            <person name="Chowdhury N.P."/>
            <person name="Gottschalk G."/>
            <person name="Buckel W."/>
            <person name="Daniel R."/>
        </authorList>
    </citation>
    <scope>NUCLEOTIDE SEQUENCE [LARGE SCALE GENOMIC DNA]</scope>
    <source>
        <strain evidence="2 4">X2</strain>
    </source>
</reference>
<evidence type="ECO:0000313" key="2">
    <source>
        <dbReference type="EMBL" id="AMJ40041.1"/>
    </source>
</evidence>
<dbReference type="AlphaFoldDB" id="A0A0X8V8E8"/>
<reference evidence="4" key="2">
    <citation type="submission" date="2016-01" db="EMBL/GenBank/DDBJ databases">
        <authorList>
            <person name="Poehlein A."/>
            <person name="Schlien K."/>
            <person name="Gottschalk G."/>
            <person name="Buckel W."/>
            <person name="Daniel R."/>
        </authorList>
    </citation>
    <scope>NUCLEOTIDE SEQUENCE [LARGE SCALE GENOMIC DNA]</scope>
    <source>
        <strain evidence="4">X2</strain>
    </source>
</reference>
<dbReference type="Proteomes" id="UP000068026">
    <property type="component" value="Chromosome"/>
</dbReference>
<evidence type="ECO:0000256" key="1">
    <source>
        <dbReference type="SAM" id="Phobius"/>
    </source>
</evidence>
<name>A0A0X8V8E8_ANAPI</name>
<feature type="transmembrane region" description="Helical" evidence="1">
    <location>
        <begin position="124"/>
        <end position="143"/>
    </location>
</feature>
<reference evidence="5" key="4">
    <citation type="submission" date="2016-11" db="EMBL/GenBank/DDBJ databases">
        <authorList>
            <person name="Jaros S."/>
            <person name="Januszkiewicz K."/>
            <person name="Wedrychowicz H."/>
        </authorList>
    </citation>
    <scope>NUCLEOTIDE SEQUENCE [LARGE SCALE GENOMIC DNA]</scope>
    <source>
        <strain evidence="5">DSM 1682</strain>
    </source>
</reference>
<protein>
    <recommendedName>
        <fullName evidence="6">Acid-resistance membrane protein</fullName>
    </recommendedName>
</protein>
<dbReference type="KEGG" id="cpro:CPRO_04320"/>
<dbReference type="InterPro" id="IPR005325">
    <property type="entry name" value="DUF308_memb"/>
</dbReference>
<feature type="transmembrane region" description="Helical" evidence="1">
    <location>
        <begin position="7"/>
        <end position="28"/>
    </location>
</feature>
<accession>A0A0X8V8E8</accession>
<keyword evidence="1" id="KW-0472">Membrane</keyword>
<keyword evidence="4" id="KW-1185">Reference proteome</keyword>
<dbReference type="EMBL" id="CP014223">
    <property type="protein sequence ID" value="AMJ40041.1"/>
    <property type="molecule type" value="Genomic_DNA"/>
</dbReference>
<gene>
    <name evidence="2" type="ORF">CPRO_04320</name>
    <name evidence="3" type="ORF">SAMN02745151_01815</name>
</gene>
<evidence type="ECO:0000313" key="4">
    <source>
        <dbReference type="Proteomes" id="UP000068026"/>
    </source>
</evidence>